<feature type="transmembrane region" description="Helical" evidence="1">
    <location>
        <begin position="50"/>
        <end position="71"/>
    </location>
</feature>
<keyword evidence="1" id="KW-0812">Transmembrane</keyword>
<protein>
    <submittedName>
        <fullName evidence="2">BQ5605_C022g09572 protein</fullName>
    </submittedName>
</protein>
<name>A0A2X0PET4_9BASI</name>
<keyword evidence="1" id="KW-1133">Transmembrane helix</keyword>
<evidence type="ECO:0000256" key="1">
    <source>
        <dbReference type="SAM" id="Phobius"/>
    </source>
</evidence>
<accession>A0A2X0PET4</accession>
<organism evidence="2 3">
    <name type="scientific">Microbotryum silenes-dioicae</name>
    <dbReference type="NCBI Taxonomy" id="796604"/>
    <lineage>
        <taxon>Eukaryota</taxon>
        <taxon>Fungi</taxon>
        <taxon>Dikarya</taxon>
        <taxon>Basidiomycota</taxon>
        <taxon>Pucciniomycotina</taxon>
        <taxon>Microbotryomycetes</taxon>
        <taxon>Microbotryales</taxon>
        <taxon>Microbotryaceae</taxon>
        <taxon>Microbotryum</taxon>
    </lineage>
</organism>
<gene>
    <name evidence="2" type="primary">BQ5605_C022g09572</name>
    <name evidence="2" type="ORF">BQ5605_C022G09572</name>
</gene>
<evidence type="ECO:0000313" key="3">
    <source>
        <dbReference type="Proteomes" id="UP000249464"/>
    </source>
</evidence>
<keyword evidence="3" id="KW-1185">Reference proteome</keyword>
<dbReference type="AlphaFoldDB" id="A0A2X0PET4"/>
<keyword evidence="1" id="KW-0472">Membrane</keyword>
<dbReference type="Proteomes" id="UP000249464">
    <property type="component" value="Unassembled WGS sequence"/>
</dbReference>
<evidence type="ECO:0000313" key="2">
    <source>
        <dbReference type="EMBL" id="SGZ22995.1"/>
    </source>
</evidence>
<dbReference type="EMBL" id="FQNC01000084">
    <property type="protein sequence ID" value="SGZ22995.1"/>
    <property type="molecule type" value="Genomic_DNA"/>
</dbReference>
<proteinExistence type="predicted"/>
<sequence>MRYVRLGRRGFAQRMRLVEPQAQRSMGSMPSLVSRLQRTAEQWKLPFLSFYSGALTVLIISGVAHLSRAYLDLRDMRARVSFRRSLSSGRRCAALISSSRFSGKESRNECVNRPSAGR</sequence>
<reference evidence="2 3" key="1">
    <citation type="submission" date="2016-11" db="EMBL/GenBank/DDBJ databases">
        <authorList>
            <person name="Jaros S."/>
            <person name="Januszkiewicz K."/>
            <person name="Wedrychowicz H."/>
        </authorList>
    </citation>
    <scope>NUCLEOTIDE SEQUENCE [LARGE SCALE GENOMIC DNA]</scope>
</reference>